<dbReference type="AlphaFoldDB" id="A0A6H1WT01"/>
<keyword evidence="3" id="KW-1185">Reference proteome</keyword>
<protein>
    <submittedName>
        <fullName evidence="2">Uncharacterized protein</fullName>
    </submittedName>
</protein>
<evidence type="ECO:0000313" key="3">
    <source>
        <dbReference type="Proteomes" id="UP000501253"/>
    </source>
</evidence>
<feature type="transmembrane region" description="Helical" evidence="1">
    <location>
        <begin position="7"/>
        <end position="29"/>
    </location>
</feature>
<dbReference type="EMBL" id="CP042909">
    <property type="protein sequence ID" value="QJA06308.1"/>
    <property type="molecule type" value="Genomic_DNA"/>
</dbReference>
<feature type="transmembrane region" description="Helical" evidence="1">
    <location>
        <begin position="41"/>
        <end position="59"/>
    </location>
</feature>
<name>A0A6H1WT01_9BACT</name>
<gene>
    <name evidence="2" type="ORF">FVE67_05580</name>
</gene>
<keyword evidence="1" id="KW-1133">Transmembrane helix</keyword>
<dbReference type="RefSeq" id="WP_168719656.1">
    <property type="nucleotide sequence ID" value="NZ_CP042909.1"/>
</dbReference>
<sequence length="133" mass="15040">MRVPKRYLPFVAGGLWLAVGLGLAVRGLLWWRPWHSPGAELALVALLPVAFLFASRVLFRVARRNLAYIATLPERVTFWAFQPRRSWLLMGGMILLGITLRRSPLPRDLLGVLYFLMGTALILTGPRFWLSGL</sequence>
<dbReference type="Proteomes" id="UP000501253">
    <property type="component" value="Chromosome"/>
</dbReference>
<dbReference type="KEGG" id="tmai:FVE67_05580"/>
<proteinExistence type="predicted"/>
<organism evidence="2 3">
    <name type="scientific">Thermosulfurimonas marina</name>
    <dbReference type="NCBI Taxonomy" id="2047767"/>
    <lineage>
        <taxon>Bacteria</taxon>
        <taxon>Pseudomonadati</taxon>
        <taxon>Thermodesulfobacteriota</taxon>
        <taxon>Thermodesulfobacteria</taxon>
        <taxon>Thermodesulfobacteriales</taxon>
        <taxon>Thermodesulfobacteriaceae</taxon>
        <taxon>Thermosulfurimonas</taxon>
    </lineage>
</organism>
<evidence type="ECO:0000313" key="2">
    <source>
        <dbReference type="EMBL" id="QJA06308.1"/>
    </source>
</evidence>
<reference evidence="2 3" key="1">
    <citation type="submission" date="2019-08" db="EMBL/GenBank/DDBJ databases">
        <title>Complete genome sequence of Thermosulfurimonas marina SU872T, an anaerobic thermophilic chemolithoautotrophic bacterium isolated from a shallow marine hydrothermal vent.</title>
        <authorList>
            <person name="Allioux M."/>
            <person name="Jebbar M."/>
            <person name="Slobodkina G."/>
            <person name="Slobodkin A."/>
            <person name="Moalic Y."/>
            <person name="Frolova A."/>
            <person name="Shao Z."/>
            <person name="Alain K."/>
        </authorList>
    </citation>
    <scope>NUCLEOTIDE SEQUENCE [LARGE SCALE GENOMIC DNA]</scope>
    <source>
        <strain evidence="2 3">SU872</strain>
    </source>
</reference>
<evidence type="ECO:0000256" key="1">
    <source>
        <dbReference type="SAM" id="Phobius"/>
    </source>
</evidence>
<accession>A0A6H1WT01</accession>
<feature type="transmembrane region" description="Helical" evidence="1">
    <location>
        <begin position="109"/>
        <end position="130"/>
    </location>
</feature>
<keyword evidence="1" id="KW-0812">Transmembrane</keyword>
<keyword evidence="1" id="KW-0472">Membrane</keyword>